<evidence type="ECO:0000313" key="2">
    <source>
        <dbReference type="EMBL" id="GGZ14636.1"/>
    </source>
</evidence>
<evidence type="ECO:0000313" key="3">
    <source>
        <dbReference type="Proteomes" id="UP000630936"/>
    </source>
</evidence>
<protein>
    <submittedName>
        <fullName evidence="2">Uncharacterized protein</fullName>
    </submittedName>
</protein>
<dbReference type="AlphaFoldDB" id="A0A918PL55"/>
<dbReference type="Proteomes" id="UP000630936">
    <property type="component" value="Unassembled WGS sequence"/>
</dbReference>
<dbReference type="EMBL" id="BMWG01000001">
    <property type="protein sequence ID" value="GGZ14636.1"/>
    <property type="molecule type" value="Genomic_DNA"/>
</dbReference>
<reference evidence="2" key="2">
    <citation type="submission" date="2020-09" db="EMBL/GenBank/DDBJ databases">
        <authorList>
            <person name="Sun Q."/>
            <person name="Ohkuma M."/>
        </authorList>
    </citation>
    <scope>NUCLEOTIDE SEQUENCE</scope>
    <source>
        <strain evidence="2">JCM 4988</strain>
    </source>
</reference>
<reference evidence="2" key="1">
    <citation type="journal article" date="2014" name="Int. J. Syst. Evol. Microbiol.">
        <title>Complete genome sequence of Corynebacterium casei LMG S-19264T (=DSM 44701T), isolated from a smear-ripened cheese.</title>
        <authorList>
            <consortium name="US DOE Joint Genome Institute (JGI-PGF)"/>
            <person name="Walter F."/>
            <person name="Albersmeier A."/>
            <person name="Kalinowski J."/>
            <person name="Ruckert C."/>
        </authorList>
    </citation>
    <scope>NUCLEOTIDE SEQUENCE</scope>
    <source>
        <strain evidence="2">JCM 4988</strain>
    </source>
</reference>
<sequence length="183" mass="19529">MGPVWSIPLAGARVEVPSSIGGVRAELEPEKAAEFDAVVARTPAKHLVYVILDWTLPPGAAESDATTVGRLRSGDFSGVRDGDGKPVAPTHPPLDEVEGETAPTVWSTGFPVGAKTFPATIEGIRQALDEDRRAEFEAEISRTPGHELTYAALRWGYPPEDLAEEDALVAELRAAYQGQGEGR</sequence>
<keyword evidence="3" id="KW-1185">Reference proteome</keyword>
<feature type="region of interest" description="Disordered" evidence="1">
    <location>
        <begin position="76"/>
        <end position="101"/>
    </location>
</feature>
<gene>
    <name evidence="2" type="ORF">GCM10010387_03480</name>
</gene>
<name>A0A918PL55_9ACTN</name>
<evidence type="ECO:0000256" key="1">
    <source>
        <dbReference type="SAM" id="MobiDB-lite"/>
    </source>
</evidence>
<organism evidence="2 3">
    <name type="scientific">Streptomyces inusitatus</name>
    <dbReference type="NCBI Taxonomy" id="68221"/>
    <lineage>
        <taxon>Bacteria</taxon>
        <taxon>Bacillati</taxon>
        <taxon>Actinomycetota</taxon>
        <taxon>Actinomycetes</taxon>
        <taxon>Kitasatosporales</taxon>
        <taxon>Streptomycetaceae</taxon>
        <taxon>Streptomyces</taxon>
    </lineage>
</organism>
<proteinExistence type="predicted"/>
<accession>A0A918PL55</accession>
<comment type="caution">
    <text evidence="2">The sequence shown here is derived from an EMBL/GenBank/DDBJ whole genome shotgun (WGS) entry which is preliminary data.</text>
</comment>